<organism evidence="1 2">
    <name type="scientific">Rhizobium leguminosarum</name>
    <dbReference type="NCBI Taxonomy" id="384"/>
    <lineage>
        <taxon>Bacteria</taxon>
        <taxon>Pseudomonadati</taxon>
        <taxon>Pseudomonadota</taxon>
        <taxon>Alphaproteobacteria</taxon>
        <taxon>Hyphomicrobiales</taxon>
        <taxon>Rhizobiaceae</taxon>
        <taxon>Rhizobium/Agrobacterium group</taxon>
        <taxon>Rhizobium</taxon>
    </lineage>
</organism>
<reference evidence="1 2" key="1">
    <citation type="submission" date="2017-11" db="EMBL/GenBank/DDBJ databases">
        <title>Complete genome of Rhizobium leguminosarum Norway, an ineffective micro-symbiont.</title>
        <authorList>
            <person name="Hoffrichter A."/>
            <person name="Liang J."/>
            <person name="Brachmann A."/>
            <person name="Marin M."/>
        </authorList>
    </citation>
    <scope>NUCLEOTIDE SEQUENCE [LARGE SCALE GENOMIC DNA]</scope>
    <source>
        <strain evidence="1 2">Norway</strain>
    </source>
</reference>
<dbReference type="EMBL" id="CP025012">
    <property type="protein sequence ID" value="AUW44535.1"/>
    <property type="molecule type" value="Genomic_DNA"/>
</dbReference>
<dbReference type="Proteomes" id="UP000238523">
    <property type="component" value="Chromosome"/>
</dbReference>
<evidence type="ECO:0000313" key="2">
    <source>
        <dbReference type="Proteomes" id="UP000238523"/>
    </source>
</evidence>
<protein>
    <submittedName>
        <fullName evidence="1">Uncharacterized protein</fullName>
    </submittedName>
</protein>
<gene>
    <name evidence="1" type="ORF">CUJ84_Chr004215</name>
</gene>
<accession>A0A2K9Z8F7</accession>
<proteinExistence type="predicted"/>
<sequence>MTGSVQAFSLCIDLLKSSLVPDPSSIRDACAAPRHIDK</sequence>
<name>A0A2K9Z8F7_RHILE</name>
<evidence type="ECO:0000313" key="1">
    <source>
        <dbReference type="EMBL" id="AUW44535.1"/>
    </source>
</evidence>
<dbReference type="AlphaFoldDB" id="A0A2K9Z8F7"/>